<dbReference type="PANTHER" id="PTHR21028">
    <property type="entry name" value="SI:CH211-156B7.4"/>
    <property type="match status" value="1"/>
</dbReference>
<evidence type="ECO:0000259" key="1">
    <source>
        <dbReference type="Pfam" id="PF01928"/>
    </source>
</evidence>
<gene>
    <name evidence="2" type="ORF">FJM65_01285</name>
</gene>
<organism evidence="2 3">
    <name type="scientific">Pontibacter mangrovi</name>
    <dbReference type="NCBI Taxonomy" id="2589816"/>
    <lineage>
        <taxon>Bacteria</taxon>
        <taxon>Pseudomonadati</taxon>
        <taxon>Bacteroidota</taxon>
        <taxon>Cytophagia</taxon>
        <taxon>Cytophagales</taxon>
        <taxon>Hymenobacteraceae</taxon>
        <taxon>Pontibacter</taxon>
    </lineage>
</organism>
<protein>
    <submittedName>
        <fullName evidence="2">Class IV adenylate cyclase</fullName>
    </submittedName>
</protein>
<accession>A0A501WEB8</accession>
<dbReference type="Pfam" id="PF01928">
    <property type="entry name" value="CYTH"/>
    <property type="match status" value="1"/>
</dbReference>
<proteinExistence type="predicted"/>
<dbReference type="Gene3D" id="2.40.320.10">
    <property type="entry name" value="Hypothetical Protein Pfu-838710-001"/>
    <property type="match status" value="1"/>
</dbReference>
<dbReference type="InterPro" id="IPR023577">
    <property type="entry name" value="CYTH_domain"/>
</dbReference>
<name>A0A501WEB8_9BACT</name>
<dbReference type="InterPro" id="IPR008173">
    <property type="entry name" value="Adenylyl_cyclase_CyaB"/>
</dbReference>
<dbReference type="OrthoDB" id="271656at2"/>
<dbReference type="AlphaFoldDB" id="A0A501WEB8"/>
<sequence length="170" mass="19755">MYADITIKAHCHDPAAVQTILLEQQAAYKGMDVQTDTFYQVADGMLKLREGNLEHVLIHYKREHMHEVKRTEVLLYLKNPSPETVQLLYGEVQVLGQVKKRRKIFFIDNVKFHLDQVDGLGTFVEIEAIDLNGSIGVERLLEQCSFYRELLQLEEEDLVDDSYFNMKSHI</sequence>
<dbReference type="CDD" id="cd07890">
    <property type="entry name" value="CYTH-like_AC_IV-like"/>
    <property type="match status" value="1"/>
</dbReference>
<keyword evidence="3" id="KW-1185">Reference proteome</keyword>
<feature type="domain" description="CYTH" evidence="1">
    <location>
        <begin position="32"/>
        <end position="160"/>
    </location>
</feature>
<dbReference type="PANTHER" id="PTHR21028:SF2">
    <property type="entry name" value="CYTH DOMAIN-CONTAINING PROTEIN"/>
    <property type="match status" value="1"/>
</dbReference>
<reference evidence="2 3" key="1">
    <citation type="submission" date="2019-06" db="EMBL/GenBank/DDBJ databases">
        <title>A novel bacterium of genus Pontibacter, isolated from marine sediment.</title>
        <authorList>
            <person name="Huang H."/>
            <person name="Mo K."/>
            <person name="Hu Y."/>
        </authorList>
    </citation>
    <scope>NUCLEOTIDE SEQUENCE [LARGE SCALE GENOMIC DNA]</scope>
    <source>
        <strain evidence="2 3">HB172049</strain>
    </source>
</reference>
<dbReference type="EMBL" id="VFRQ01000001">
    <property type="protein sequence ID" value="TPE46434.1"/>
    <property type="molecule type" value="Genomic_DNA"/>
</dbReference>
<evidence type="ECO:0000313" key="2">
    <source>
        <dbReference type="EMBL" id="TPE46434.1"/>
    </source>
</evidence>
<dbReference type="SUPFAM" id="SSF55154">
    <property type="entry name" value="CYTH-like phosphatases"/>
    <property type="match status" value="1"/>
</dbReference>
<evidence type="ECO:0000313" key="3">
    <source>
        <dbReference type="Proteomes" id="UP000316727"/>
    </source>
</evidence>
<dbReference type="Proteomes" id="UP000316727">
    <property type="component" value="Unassembled WGS sequence"/>
</dbReference>
<dbReference type="InterPro" id="IPR033469">
    <property type="entry name" value="CYTH-like_dom_sf"/>
</dbReference>
<comment type="caution">
    <text evidence="2">The sequence shown here is derived from an EMBL/GenBank/DDBJ whole genome shotgun (WGS) entry which is preliminary data.</text>
</comment>